<dbReference type="Gene3D" id="3.10.28.20">
    <property type="entry name" value="Acetamidase/Formamidase-like domains"/>
    <property type="match status" value="1"/>
</dbReference>
<dbReference type="InterPro" id="IPR004304">
    <property type="entry name" value="FmdA_AmdA"/>
</dbReference>
<dbReference type="PANTHER" id="PTHR31891:SF1">
    <property type="entry name" value="FORMAMIDASE C869.04-RELATED"/>
    <property type="match status" value="1"/>
</dbReference>
<evidence type="ECO:0000313" key="3">
    <source>
        <dbReference type="Proteomes" id="UP000198403"/>
    </source>
</evidence>
<gene>
    <name evidence="2" type="ORF">SAMN06272737_13810</name>
</gene>
<proteinExistence type="predicted"/>
<dbReference type="Gene3D" id="2.60.120.580">
    <property type="entry name" value="Acetamidase/Formamidase-like domains"/>
    <property type="match status" value="1"/>
</dbReference>
<dbReference type="Proteomes" id="UP000198403">
    <property type="component" value="Unassembled WGS sequence"/>
</dbReference>
<dbReference type="AlphaFoldDB" id="A0A239A5L5"/>
<sequence length="420" mass="45573">MPDVIFEINRDLSVPMAEQSVPGHNRWHPDIPPANTVPPGNTYRIECKDWTDDQVRNSDDADDIRDMNIDPCHVLSGPIAIDGAEPGDILVVDIVNIGPFQEQPWGYTGIFAKENGGGFLTDYSPQASKAIWDLDGIWTSSRHVPGVRFIGNSHPGLFGCAPSADLLAEWNRREQALIDQNPDRVTGDIPAHGGETPGAPQVPALALPPLPKDALLGRLSGADFERAAAEACRTIPPREHGGNVDIKDLGVGSRVYMPVFVPGGLFSIGDLHFAQGDGEITFCGAIEMPGFIDLHFDLIKGGMDRYKTNMPFFKPGRVGPNYSEFLTFEGISVEDGRNYYMNATVAYRQACLNAINFLMPAMDWTFEQAYLFLGAAPIDGRIGGVVDIPNSAVSLSIPLSIFDRNLLPESTGGGRELVAD</sequence>
<feature type="region of interest" description="Disordered" evidence="1">
    <location>
        <begin position="19"/>
        <end position="39"/>
    </location>
</feature>
<dbReference type="SUPFAM" id="SSF141130">
    <property type="entry name" value="Acetamidase/Formamidase-like"/>
    <property type="match status" value="1"/>
</dbReference>
<organism evidence="2 3">
    <name type="scientific">Blastococcus mobilis</name>
    <dbReference type="NCBI Taxonomy" id="1938746"/>
    <lineage>
        <taxon>Bacteria</taxon>
        <taxon>Bacillati</taxon>
        <taxon>Actinomycetota</taxon>
        <taxon>Actinomycetes</taxon>
        <taxon>Geodermatophilales</taxon>
        <taxon>Geodermatophilaceae</taxon>
        <taxon>Blastococcus</taxon>
    </lineage>
</organism>
<dbReference type="OrthoDB" id="9785236at2"/>
<dbReference type="PANTHER" id="PTHR31891">
    <property type="entry name" value="FORMAMIDASE C869.04-RELATED"/>
    <property type="match status" value="1"/>
</dbReference>
<protein>
    <submittedName>
        <fullName evidence="2">Formamidase</fullName>
    </submittedName>
</protein>
<dbReference type="GO" id="GO:0016811">
    <property type="term" value="F:hydrolase activity, acting on carbon-nitrogen (but not peptide) bonds, in linear amides"/>
    <property type="evidence" value="ECO:0007669"/>
    <property type="project" value="InterPro"/>
</dbReference>
<dbReference type="NCBIfam" id="NF045496">
    <property type="entry name" value="FormamaseFmdA"/>
    <property type="match status" value="1"/>
</dbReference>
<dbReference type="RefSeq" id="WP_089338767.1">
    <property type="nucleotide sequence ID" value="NZ_FZNO01000038.1"/>
</dbReference>
<dbReference type="Pfam" id="PF03069">
    <property type="entry name" value="FmdA_AmdA"/>
    <property type="match status" value="1"/>
</dbReference>
<evidence type="ECO:0000313" key="2">
    <source>
        <dbReference type="EMBL" id="SNR90860.1"/>
    </source>
</evidence>
<accession>A0A239A5L5</accession>
<keyword evidence="3" id="KW-1185">Reference proteome</keyword>
<evidence type="ECO:0000256" key="1">
    <source>
        <dbReference type="SAM" id="MobiDB-lite"/>
    </source>
</evidence>
<dbReference type="InterPro" id="IPR054833">
    <property type="entry name" value="FormamaseFmdA"/>
</dbReference>
<dbReference type="EMBL" id="FZNO01000038">
    <property type="protein sequence ID" value="SNR90860.1"/>
    <property type="molecule type" value="Genomic_DNA"/>
</dbReference>
<name>A0A239A5L5_9ACTN</name>
<reference evidence="2 3" key="1">
    <citation type="submission" date="2017-06" db="EMBL/GenBank/DDBJ databases">
        <authorList>
            <person name="Kim H.J."/>
            <person name="Triplett B.A."/>
        </authorList>
    </citation>
    <scope>NUCLEOTIDE SEQUENCE [LARGE SCALE GENOMIC DNA]</scope>
    <source>
        <strain evidence="2 3">DSM 44272</strain>
    </source>
</reference>